<dbReference type="InterPro" id="IPR023635">
    <property type="entry name" value="Peptide_deformylase"/>
</dbReference>
<name>A0A7W5B9P3_9BURK</name>
<dbReference type="Proteomes" id="UP000541535">
    <property type="component" value="Unassembled WGS sequence"/>
</dbReference>
<protein>
    <recommendedName>
        <fullName evidence="6">Peptide deformylase</fullName>
        <shortName evidence="6">PDF</shortName>
        <ecNumber evidence="6">3.5.1.88</ecNumber>
    </recommendedName>
    <alternativeName>
        <fullName evidence="6">Polypeptide deformylase</fullName>
    </alternativeName>
</protein>
<dbReference type="GO" id="GO:0006412">
    <property type="term" value="P:translation"/>
    <property type="evidence" value="ECO:0007669"/>
    <property type="project" value="UniProtKB-UniRule"/>
</dbReference>
<dbReference type="PANTHER" id="PTHR10458">
    <property type="entry name" value="PEPTIDE DEFORMYLASE"/>
    <property type="match status" value="1"/>
</dbReference>
<dbReference type="InterPro" id="IPR036821">
    <property type="entry name" value="Peptide_deformylase_sf"/>
</dbReference>
<organism evidence="7 8">
    <name type="scientific">Pseudoduganella violacea</name>
    <dbReference type="NCBI Taxonomy" id="1715466"/>
    <lineage>
        <taxon>Bacteria</taxon>
        <taxon>Pseudomonadati</taxon>
        <taxon>Pseudomonadota</taxon>
        <taxon>Betaproteobacteria</taxon>
        <taxon>Burkholderiales</taxon>
        <taxon>Oxalobacteraceae</taxon>
        <taxon>Telluria group</taxon>
        <taxon>Pseudoduganella</taxon>
    </lineage>
</organism>
<evidence type="ECO:0000256" key="3">
    <source>
        <dbReference type="ARBA" id="ARBA00022801"/>
    </source>
</evidence>
<gene>
    <name evidence="6" type="primary">def</name>
    <name evidence="7" type="ORF">FHS03_002134</name>
</gene>
<feature type="active site" evidence="6">
    <location>
        <position position="135"/>
    </location>
</feature>
<keyword evidence="3 6" id="KW-0378">Hydrolase</keyword>
<dbReference type="EMBL" id="JACHXD010000005">
    <property type="protein sequence ID" value="MBB3119083.1"/>
    <property type="molecule type" value="Genomic_DNA"/>
</dbReference>
<dbReference type="GO" id="GO:0042586">
    <property type="term" value="F:peptide deformylase activity"/>
    <property type="evidence" value="ECO:0007669"/>
    <property type="project" value="UniProtKB-UniRule"/>
</dbReference>
<accession>A0A7W5B9P3</accession>
<keyword evidence="2 6" id="KW-0479">Metal-binding</keyword>
<dbReference type="Gene3D" id="3.90.45.10">
    <property type="entry name" value="Peptide deformylase"/>
    <property type="match status" value="1"/>
</dbReference>
<feature type="binding site" evidence="6">
    <location>
        <position position="134"/>
    </location>
    <ligand>
        <name>Fe cation</name>
        <dbReference type="ChEBI" id="CHEBI:24875"/>
    </ligand>
</feature>
<dbReference type="SUPFAM" id="SSF56420">
    <property type="entry name" value="Peptide deformylase"/>
    <property type="match status" value="1"/>
</dbReference>
<dbReference type="NCBIfam" id="TIGR00079">
    <property type="entry name" value="pept_deformyl"/>
    <property type="match status" value="1"/>
</dbReference>
<keyword evidence="8" id="KW-1185">Reference proteome</keyword>
<reference evidence="7 8" key="1">
    <citation type="submission" date="2020-08" db="EMBL/GenBank/DDBJ databases">
        <title>Genomic Encyclopedia of Type Strains, Phase III (KMG-III): the genomes of soil and plant-associated and newly described type strains.</title>
        <authorList>
            <person name="Whitman W."/>
        </authorList>
    </citation>
    <scope>NUCLEOTIDE SEQUENCE [LARGE SCALE GENOMIC DNA]</scope>
    <source>
        <strain evidence="7 8">CECT 8897</strain>
    </source>
</reference>
<evidence type="ECO:0000313" key="8">
    <source>
        <dbReference type="Proteomes" id="UP000541535"/>
    </source>
</evidence>
<keyword evidence="4 6" id="KW-0648">Protein biosynthesis</keyword>
<dbReference type="EC" id="3.5.1.88" evidence="6"/>
<dbReference type="HAMAP" id="MF_00163">
    <property type="entry name" value="Pep_deformylase"/>
    <property type="match status" value="1"/>
</dbReference>
<dbReference type="CDD" id="cd00487">
    <property type="entry name" value="Pep_deformylase"/>
    <property type="match status" value="1"/>
</dbReference>
<dbReference type="GO" id="GO:0046872">
    <property type="term" value="F:metal ion binding"/>
    <property type="evidence" value="ECO:0007669"/>
    <property type="project" value="UniProtKB-KW"/>
</dbReference>
<evidence type="ECO:0000256" key="4">
    <source>
        <dbReference type="ARBA" id="ARBA00022917"/>
    </source>
</evidence>
<dbReference type="PIRSF" id="PIRSF004749">
    <property type="entry name" value="Pep_def"/>
    <property type="match status" value="1"/>
</dbReference>
<comment type="caution">
    <text evidence="7">The sequence shown here is derived from an EMBL/GenBank/DDBJ whole genome shotgun (WGS) entry which is preliminary data.</text>
</comment>
<comment type="cofactor">
    <cofactor evidence="6">
        <name>Fe(2+)</name>
        <dbReference type="ChEBI" id="CHEBI:29033"/>
    </cofactor>
    <text evidence="6">Binds 1 Fe(2+) ion.</text>
</comment>
<evidence type="ECO:0000256" key="2">
    <source>
        <dbReference type="ARBA" id="ARBA00022723"/>
    </source>
</evidence>
<proteinExistence type="inferred from homology"/>
<keyword evidence="5 6" id="KW-0408">Iron</keyword>
<evidence type="ECO:0000256" key="5">
    <source>
        <dbReference type="ARBA" id="ARBA00023004"/>
    </source>
</evidence>
<evidence type="ECO:0000313" key="7">
    <source>
        <dbReference type="EMBL" id="MBB3119083.1"/>
    </source>
</evidence>
<dbReference type="PRINTS" id="PR01576">
    <property type="entry name" value="PDEFORMYLASE"/>
</dbReference>
<dbReference type="FunFam" id="3.90.45.10:FF:000001">
    <property type="entry name" value="Peptide deformylase"/>
    <property type="match status" value="1"/>
</dbReference>
<dbReference type="PANTHER" id="PTHR10458:SF21">
    <property type="entry name" value="PEPTIDE DEFORMYLASE"/>
    <property type="match status" value="1"/>
</dbReference>
<evidence type="ECO:0000256" key="6">
    <source>
        <dbReference type="HAMAP-Rule" id="MF_00163"/>
    </source>
</evidence>
<feature type="binding site" evidence="6">
    <location>
        <position position="92"/>
    </location>
    <ligand>
        <name>Fe cation</name>
        <dbReference type="ChEBI" id="CHEBI:24875"/>
    </ligand>
</feature>
<dbReference type="Pfam" id="PF01327">
    <property type="entry name" value="Pep_deformylase"/>
    <property type="match status" value="1"/>
</dbReference>
<sequence length="180" mass="20451">MSKLNILRYPDPRLHKVAKPVTVFDARLAKLVEDMAETMYDAPGIGLAATQVDVHERVVIVDISETKDQLTAFINPEVVWASEDKHVYEEGCLSVPGIYDGVERPSRVKVRAQDVKGEFFEIEADELLAVCIQHEMDHLQGKVFVEYLSPLKRNRIKTKLQKEERAMGKEYGPRAMGGRR</sequence>
<dbReference type="AlphaFoldDB" id="A0A7W5B9P3"/>
<dbReference type="RefSeq" id="WP_183440951.1">
    <property type="nucleotide sequence ID" value="NZ_JACHXD010000005.1"/>
</dbReference>
<dbReference type="NCBIfam" id="NF001159">
    <property type="entry name" value="PRK00150.1-3"/>
    <property type="match status" value="1"/>
</dbReference>
<evidence type="ECO:0000256" key="1">
    <source>
        <dbReference type="ARBA" id="ARBA00010759"/>
    </source>
</evidence>
<comment type="similarity">
    <text evidence="1 6">Belongs to the polypeptide deformylase family.</text>
</comment>
<feature type="binding site" evidence="6">
    <location>
        <position position="138"/>
    </location>
    <ligand>
        <name>Fe cation</name>
        <dbReference type="ChEBI" id="CHEBI:24875"/>
    </ligand>
</feature>
<comment type="catalytic activity">
    <reaction evidence="6">
        <text>N-terminal N-formyl-L-methionyl-[peptide] + H2O = N-terminal L-methionyl-[peptide] + formate</text>
        <dbReference type="Rhea" id="RHEA:24420"/>
        <dbReference type="Rhea" id="RHEA-COMP:10639"/>
        <dbReference type="Rhea" id="RHEA-COMP:10640"/>
        <dbReference type="ChEBI" id="CHEBI:15377"/>
        <dbReference type="ChEBI" id="CHEBI:15740"/>
        <dbReference type="ChEBI" id="CHEBI:49298"/>
        <dbReference type="ChEBI" id="CHEBI:64731"/>
        <dbReference type="EC" id="3.5.1.88"/>
    </reaction>
</comment>
<comment type="function">
    <text evidence="6">Removes the formyl group from the N-terminal Met of newly synthesized proteins. Requires at least a dipeptide for an efficient rate of reaction. N-terminal L-methionine is a prerequisite for activity but the enzyme has broad specificity at other positions.</text>
</comment>